<dbReference type="Pfam" id="PF07689">
    <property type="entry name" value="KaiB"/>
    <property type="match status" value="1"/>
</dbReference>
<dbReference type="PANTHER" id="PTHR41709:SF2">
    <property type="entry name" value="CIRCADIAN CLOCK PROTEIN KAIB2"/>
    <property type="match status" value="1"/>
</dbReference>
<dbReference type="GO" id="GO:0048511">
    <property type="term" value="P:rhythmic process"/>
    <property type="evidence" value="ECO:0007669"/>
    <property type="project" value="InterPro"/>
</dbReference>
<dbReference type="SMART" id="SM01248">
    <property type="entry name" value="KaiB"/>
    <property type="match status" value="1"/>
</dbReference>
<dbReference type="PANTHER" id="PTHR41709">
    <property type="entry name" value="KAIB-LIKE PROTEIN 1"/>
    <property type="match status" value="1"/>
</dbReference>
<dbReference type="InterPro" id="IPR036249">
    <property type="entry name" value="Thioredoxin-like_sf"/>
</dbReference>
<evidence type="ECO:0000313" key="3">
    <source>
        <dbReference type="Proteomes" id="UP000319783"/>
    </source>
</evidence>
<name>A0A533QQ74_9BACT</name>
<dbReference type="EMBL" id="SULG01000014">
    <property type="protein sequence ID" value="TLD42750.1"/>
    <property type="molecule type" value="Genomic_DNA"/>
</dbReference>
<sequence>MTGLSKKSLKAIMNIKSLCEKYLEGRYKLEVIDIYQQLEFSMDEHVIVAPTLIKKLPLPLKKLIGDMSDTDRILTALDIKPLKEKEYDREEGRKEGRKE</sequence>
<reference evidence="2 3" key="1">
    <citation type="submission" date="2019-04" db="EMBL/GenBank/DDBJ databases">
        <title>Genome of a novel bacterium Candidatus Jettenia ecosi reconstructed from metagenome of an anammox bioreactor.</title>
        <authorList>
            <person name="Mardanov A.V."/>
            <person name="Beletsky A.V."/>
            <person name="Ravin N.V."/>
            <person name="Botchkova E.A."/>
            <person name="Litti Y.V."/>
            <person name="Nozhevnikova A.N."/>
        </authorList>
    </citation>
    <scope>NUCLEOTIDE SEQUENCE [LARGE SCALE GENOMIC DNA]</scope>
    <source>
        <strain evidence="2">J2</strain>
    </source>
</reference>
<evidence type="ECO:0000313" key="2">
    <source>
        <dbReference type="EMBL" id="TLD42750.1"/>
    </source>
</evidence>
<proteinExistence type="predicted"/>
<feature type="domain" description="KaiB" evidence="1">
    <location>
        <begin position="2"/>
        <end position="79"/>
    </location>
</feature>
<dbReference type="SUPFAM" id="SSF52833">
    <property type="entry name" value="Thioredoxin-like"/>
    <property type="match status" value="1"/>
</dbReference>
<accession>A0A533QQ74</accession>
<evidence type="ECO:0000259" key="1">
    <source>
        <dbReference type="SMART" id="SM01248"/>
    </source>
</evidence>
<comment type="caution">
    <text evidence="2">The sequence shown here is derived from an EMBL/GenBank/DDBJ whole genome shotgun (WGS) entry which is preliminary data.</text>
</comment>
<dbReference type="InterPro" id="IPR039022">
    <property type="entry name" value="KaiB-like"/>
</dbReference>
<protein>
    <submittedName>
        <fullName evidence="2">Circadian oscillation regulator KaiB</fullName>
    </submittedName>
</protein>
<dbReference type="InterPro" id="IPR011649">
    <property type="entry name" value="KaiB_domain"/>
</dbReference>
<organism evidence="2 3">
    <name type="scientific">Candidatus Jettenia ecosi</name>
    <dbReference type="NCBI Taxonomy" id="2494326"/>
    <lineage>
        <taxon>Bacteria</taxon>
        <taxon>Pseudomonadati</taxon>
        <taxon>Planctomycetota</taxon>
        <taxon>Candidatus Brocadiia</taxon>
        <taxon>Candidatus Brocadiales</taxon>
        <taxon>Candidatus Brocadiaceae</taxon>
        <taxon>Candidatus Jettenia</taxon>
    </lineage>
</organism>
<gene>
    <name evidence="2" type="ORF">JETT_0985</name>
</gene>
<dbReference type="AlphaFoldDB" id="A0A533QQ74"/>
<dbReference type="Gene3D" id="3.40.30.10">
    <property type="entry name" value="Glutaredoxin"/>
    <property type="match status" value="1"/>
</dbReference>
<dbReference type="Proteomes" id="UP000319783">
    <property type="component" value="Unassembled WGS sequence"/>
</dbReference>